<dbReference type="InterPro" id="IPR027486">
    <property type="entry name" value="Ribosomal_uS10_dom"/>
</dbReference>
<dbReference type="PANTHER" id="PTHR11700">
    <property type="entry name" value="30S RIBOSOMAL PROTEIN S10 FAMILY MEMBER"/>
    <property type="match status" value="1"/>
</dbReference>
<dbReference type="STRING" id="675824.A0A1E3Q1W3"/>
<keyword evidence="2" id="KW-0689">Ribosomal protein</keyword>
<protein>
    <recommendedName>
        <fullName evidence="4">Small ribosomal subunit protein uS10m</fullName>
    </recommendedName>
    <alternativeName>
        <fullName evidence="5">37S ribosomal protein S10, mitochondrial</fullName>
    </alternativeName>
</protein>
<reference evidence="7 8" key="1">
    <citation type="journal article" date="2016" name="Proc. Natl. Acad. Sci. U.S.A.">
        <title>Comparative genomics of biotechnologically important yeasts.</title>
        <authorList>
            <person name="Riley R."/>
            <person name="Haridas S."/>
            <person name="Wolfe K.H."/>
            <person name="Lopes M.R."/>
            <person name="Hittinger C.T."/>
            <person name="Goeker M."/>
            <person name="Salamov A.A."/>
            <person name="Wisecaver J.H."/>
            <person name="Long T.M."/>
            <person name="Calvey C.H."/>
            <person name="Aerts A.L."/>
            <person name="Barry K.W."/>
            <person name="Choi C."/>
            <person name="Clum A."/>
            <person name="Coughlan A.Y."/>
            <person name="Deshpande S."/>
            <person name="Douglass A.P."/>
            <person name="Hanson S.J."/>
            <person name="Klenk H.-P."/>
            <person name="LaButti K.M."/>
            <person name="Lapidus A."/>
            <person name="Lindquist E.A."/>
            <person name="Lipzen A.M."/>
            <person name="Meier-Kolthoff J.P."/>
            <person name="Ohm R.A."/>
            <person name="Otillar R.P."/>
            <person name="Pangilinan J.L."/>
            <person name="Peng Y."/>
            <person name="Rokas A."/>
            <person name="Rosa C.A."/>
            <person name="Scheuner C."/>
            <person name="Sibirny A.A."/>
            <person name="Slot J.C."/>
            <person name="Stielow J.B."/>
            <person name="Sun H."/>
            <person name="Kurtzman C.P."/>
            <person name="Blackwell M."/>
            <person name="Grigoriev I.V."/>
            <person name="Jeffries T.W."/>
        </authorList>
    </citation>
    <scope>NUCLEOTIDE SEQUENCE [LARGE SCALE GENOMIC DNA]</scope>
    <source>
        <strain evidence="7 8">NRRL Y-11557</strain>
    </source>
</reference>
<dbReference type="HAMAP" id="MF_00508">
    <property type="entry name" value="Ribosomal_uS10"/>
    <property type="match status" value="1"/>
</dbReference>
<comment type="similarity">
    <text evidence="1">Belongs to the universal ribosomal protein uS10 family.</text>
</comment>
<keyword evidence="8" id="KW-1185">Reference proteome</keyword>
<dbReference type="InterPro" id="IPR036838">
    <property type="entry name" value="Ribosomal_uS10_dom_sf"/>
</dbReference>
<dbReference type="GO" id="GO:0005840">
    <property type="term" value="C:ribosome"/>
    <property type="evidence" value="ECO:0007669"/>
    <property type="project" value="UniProtKB-KW"/>
</dbReference>
<dbReference type="Pfam" id="PF00338">
    <property type="entry name" value="Ribosomal_S10"/>
    <property type="match status" value="1"/>
</dbReference>
<dbReference type="InterPro" id="IPR001848">
    <property type="entry name" value="Ribosomal_uS10"/>
</dbReference>
<accession>A0A1E3Q1W3</accession>
<evidence type="ECO:0000256" key="1">
    <source>
        <dbReference type="ARBA" id="ARBA00007102"/>
    </source>
</evidence>
<sequence>MSIRRLRSTQCCGMTPFTRRFYHIERPWPLAAAEETKPSDSTVEIPYTNPHIRQYYVNQASGSKHVASSHMVFPGTGRPMPMNVELTHYAPLKLTPTHGQRTCDLHLRAYTVDQIDFFTDFAMRAAFYLNMPVRGPVYVPKRTERWTIVKSPFAHAKTKVNFERVTHKRLIQVLDAHMDTVETWLGFLRKYELAGVAMKAQLYNHESIDFEFEEPDVMEQKPKEDK</sequence>
<evidence type="ECO:0000256" key="2">
    <source>
        <dbReference type="ARBA" id="ARBA00022980"/>
    </source>
</evidence>
<keyword evidence="3" id="KW-0687">Ribonucleoprotein</keyword>
<evidence type="ECO:0000313" key="7">
    <source>
        <dbReference type="EMBL" id="ODQ71685.1"/>
    </source>
</evidence>
<dbReference type="Gene3D" id="3.30.70.600">
    <property type="entry name" value="Ribosomal protein S10 domain"/>
    <property type="match status" value="1"/>
</dbReference>
<gene>
    <name evidence="7" type="ORF">LIPSTDRAFT_73410</name>
</gene>
<dbReference type="GO" id="GO:0006412">
    <property type="term" value="P:translation"/>
    <property type="evidence" value="ECO:0007669"/>
    <property type="project" value="InterPro"/>
</dbReference>
<evidence type="ECO:0000313" key="8">
    <source>
        <dbReference type="Proteomes" id="UP000094385"/>
    </source>
</evidence>
<evidence type="ECO:0000256" key="5">
    <source>
        <dbReference type="ARBA" id="ARBA00042916"/>
    </source>
</evidence>
<feature type="domain" description="Small ribosomal subunit protein uS10" evidence="6">
    <location>
        <begin position="104"/>
        <end position="201"/>
    </location>
</feature>
<dbReference type="Proteomes" id="UP000094385">
    <property type="component" value="Unassembled WGS sequence"/>
</dbReference>
<dbReference type="SUPFAM" id="SSF54999">
    <property type="entry name" value="Ribosomal protein S10"/>
    <property type="match status" value="1"/>
</dbReference>
<evidence type="ECO:0000256" key="3">
    <source>
        <dbReference type="ARBA" id="ARBA00023274"/>
    </source>
</evidence>
<dbReference type="FunFam" id="3.30.70.600:FF:000003">
    <property type="entry name" value="30S ribosomal protein S10"/>
    <property type="match status" value="1"/>
</dbReference>
<dbReference type="AlphaFoldDB" id="A0A1E3Q1W3"/>
<evidence type="ECO:0000256" key="4">
    <source>
        <dbReference type="ARBA" id="ARBA00035261"/>
    </source>
</evidence>
<dbReference type="GO" id="GO:1990904">
    <property type="term" value="C:ribonucleoprotein complex"/>
    <property type="evidence" value="ECO:0007669"/>
    <property type="project" value="UniProtKB-KW"/>
</dbReference>
<name>A0A1E3Q1W3_LIPST</name>
<dbReference type="OrthoDB" id="366214at2759"/>
<proteinExistence type="inferred from homology"/>
<organism evidence="7 8">
    <name type="scientific">Lipomyces starkeyi NRRL Y-11557</name>
    <dbReference type="NCBI Taxonomy" id="675824"/>
    <lineage>
        <taxon>Eukaryota</taxon>
        <taxon>Fungi</taxon>
        <taxon>Dikarya</taxon>
        <taxon>Ascomycota</taxon>
        <taxon>Saccharomycotina</taxon>
        <taxon>Lipomycetes</taxon>
        <taxon>Lipomycetales</taxon>
        <taxon>Lipomycetaceae</taxon>
        <taxon>Lipomyces</taxon>
    </lineage>
</organism>
<evidence type="ECO:0000259" key="6">
    <source>
        <dbReference type="SMART" id="SM01403"/>
    </source>
</evidence>
<dbReference type="GO" id="GO:0003735">
    <property type="term" value="F:structural constituent of ribosome"/>
    <property type="evidence" value="ECO:0007669"/>
    <property type="project" value="InterPro"/>
</dbReference>
<dbReference type="SMART" id="SM01403">
    <property type="entry name" value="Ribosomal_S10"/>
    <property type="match status" value="1"/>
</dbReference>
<dbReference type="EMBL" id="KV454297">
    <property type="protein sequence ID" value="ODQ71685.1"/>
    <property type="molecule type" value="Genomic_DNA"/>
</dbReference>